<evidence type="ECO:0000259" key="9">
    <source>
        <dbReference type="PROSITE" id="PS51038"/>
    </source>
</evidence>
<feature type="region of interest" description="Disordered" evidence="6">
    <location>
        <begin position="1"/>
        <end position="269"/>
    </location>
</feature>
<feature type="domain" description="BAH" evidence="9">
    <location>
        <begin position="300"/>
        <end position="418"/>
    </location>
</feature>
<feature type="compositionally biased region" description="Pro residues" evidence="6">
    <location>
        <begin position="1662"/>
        <end position="1674"/>
    </location>
</feature>
<feature type="compositionally biased region" description="Polar residues" evidence="6">
    <location>
        <begin position="231"/>
        <end position="245"/>
    </location>
</feature>
<feature type="compositionally biased region" description="Pro residues" evidence="6">
    <location>
        <begin position="1447"/>
        <end position="1460"/>
    </location>
</feature>
<feature type="domain" description="PHD-type" evidence="11">
    <location>
        <begin position="1151"/>
        <end position="1264"/>
    </location>
</feature>
<feature type="compositionally biased region" description="Basic and acidic residues" evidence="6">
    <location>
        <begin position="123"/>
        <end position="134"/>
    </location>
</feature>
<dbReference type="Pfam" id="PF00628">
    <property type="entry name" value="PHD"/>
    <property type="match status" value="1"/>
</dbReference>
<dbReference type="FunFam" id="2.30.30.490:FF:000018">
    <property type="entry name" value="Lid2 complex component snt2"/>
    <property type="match status" value="1"/>
</dbReference>
<feature type="compositionally biased region" description="Pro residues" evidence="6">
    <location>
        <begin position="1031"/>
        <end position="1044"/>
    </location>
</feature>
<dbReference type="InterPro" id="IPR019787">
    <property type="entry name" value="Znf_PHD-finger"/>
</dbReference>
<feature type="compositionally biased region" description="Polar residues" evidence="6">
    <location>
        <begin position="8"/>
        <end position="46"/>
    </location>
</feature>
<keyword evidence="2 5" id="KW-0863">Zinc-finger</keyword>
<dbReference type="GO" id="GO:0003682">
    <property type="term" value="F:chromatin binding"/>
    <property type="evidence" value="ECO:0007669"/>
    <property type="project" value="InterPro"/>
</dbReference>
<keyword evidence="1" id="KW-0479">Metal-binding</keyword>
<keyword evidence="13" id="KW-1185">Reference proteome</keyword>
<dbReference type="GO" id="GO:0036205">
    <property type="term" value="P:histone catabolic process"/>
    <property type="evidence" value="ECO:0007669"/>
    <property type="project" value="TreeGrafter"/>
</dbReference>
<dbReference type="InterPro" id="IPR001025">
    <property type="entry name" value="BAH_dom"/>
</dbReference>
<dbReference type="InterPro" id="IPR001965">
    <property type="entry name" value="Znf_PHD"/>
</dbReference>
<dbReference type="InterPro" id="IPR011011">
    <property type="entry name" value="Znf_FYVE_PHD"/>
</dbReference>
<dbReference type="Pfam" id="PF13831">
    <property type="entry name" value="PHD_2"/>
    <property type="match status" value="1"/>
</dbReference>
<keyword evidence="3" id="KW-0862">Zinc</keyword>
<evidence type="ECO:0000259" key="8">
    <source>
        <dbReference type="PROSITE" id="PS50081"/>
    </source>
</evidence>
<dbReference type="GO" id="GO:0048189">
    <property type="term" value="C:Lid2 complex"/>
    <property type="evidence" value="ECO:0007669"/>
    <property type="project" value="TreeGrafter"/>
</dbReference>
<feature type="region of interest" description="Disordered" evidence="6">
    <location>
        <begin position="961"/>
        <end position="1046"/>
    </location>
</feature>
<dbReference type="InterPro" id="IPR029617">
    <property type="entry name" value="Snt2"/>
</dbReference>
<dbReference type="InterPro" id="IPR000949">
    <property type="entry name" value="ELM2_dom"/>
</dbReference>
<dbReference type="FunFam" id="3.30.40.10:FF:000899">
    <property type="entry name" value="PHD finger and BAH domain-containing protein"/>
    <property type="match status" value="1"/>
</dbReference>
<feature type="compositionally biased region" description="Pro residues" evidence="6">
    <location>
        <begin position="1561"/>
        <end position="1575"/>
    </location>
</feature>
<feature type="compositionally biased region" description="Basic and acidic residues" evidence="6">
    <location>
        <begin position="1021"/>
        <end position="1030"/>
    </location>
</feature>
<feature type="compositionally biased region" description="Acidic residues" evidence="6">
    <location>
        <begin position="531"/>
        <end position="544"/>
    </location>
</feature>
<dbReference type="Pfam" id="PF01426">
    <property type="entry name" value="BAH"/>
    <property type="match status" value="1"/>
</dbReference>
<dbReference type="InterPro" id="IPR043151">
    <property type="entry name" value="BAH_sf"/>
</dbReference>
<dbReference type="InterPro" id="IPR002219">
    <property type="entry name" value="PKC_DAG/PE"/>
</dbReference>
<feature type="region of interest" description="Disordered" evidence="6">
    <location>
        <begin position="1120"/>
        <end position="1144"/>
    </location>
</feature>
<accession>A0A2P5I332</accession>
<evidence type="ECO:0000313" key="13">
    <source>
        <dbReference type="Proteomes" id="UP000094444"/>
    </source>
</evidence>
<feature type="compositionally biased region" description="Low complexity" evidence="6">
    <location>
        <begin position="980"/>
        <end position="991"/>
    </location>
</feature>
<organism evidence="12 13">
    <name type="scientific">Diaporthe helianthi</name>
    <dbReference type="NCBI Taxonomy" id="158607"/>
    <lineage>
        <taxon>Eukaryota</taxon>
        <taxon>Fungi</taxon>
        <taxon>Dikarya</taxon>
        <taxon>Ascomycota</taxon>
        <taxon>Pezizomycotina</taxon>
        <taxon>Sordariomycetes</taxon>
        <taxon>Sordariomycetidae</taxon>
        <taxon>Diaporthales</taxon>
        <taxon>Diaporthaceae</taxon>
        <taxon>Diaporthe</taxon>
    </lineage>
</organism>
<feature type="compositionally biased region" description="Low complexity" evidence="6">
    <location>
        <begin position="178"/>
        <end position="223"/>
    </location>
</feature>
<feature type="compositionally biased region" description="Low complexity" evidence="6">
    <location>
        <begin position="1519"/>
        <end position="1541"/>
    </location>
</feature>
<dbReference type="PANTHER" id="PTHR47672">
    <property type="entry name" value="E3 UBIQUITIN-PROTEIN LIGASE SNT2"/>
    <property type="match status" value="1"/>
</dbReference>
<evidence type="ECO:0000259" key="11">
    <source>
        <dbReference type="PROSITE" id="PS51805"/>
    </source>
</evidence>
<dbReference type="PROSITE" id="PS50016">
    <property type="entry name" value="ZF_PHD_2"/>
    <property type="match status" value="1"/>
</dbReference>
<feature type="compositionally biased region" description="Polar residues" evidence="6">
    <location>
        <begin position="1756"/>
        <end position="1772"/>
    </location>
</feature>
<feature type="domain" description="Phorbol-ester/DAG-type" evidence="8">
    <location>
        <begin position="1048"/>
        <end position="1089"/>
    </location>
</feature>
<dbReference type="Gene3D" id="2.30.30.1150">
    <property type="match status" value="1"/>
</dbReference>
<evidence type="ECO:0000259" key="10">
    <source>
        <dbReference type="PROSITE" id="PS51156"/>
    </source>
</evidence>
<name>A0A2P5I332_DIAHE</name>
<dbReference type="InterPro" id="IPR013083">
    <property type="entry name" value="Znf_RING/FYVE/PHD"/>
</dbReference>
<dbReference type="PROSITE" id="PS51156">
    <property type="entry name" value="ELM2"/>
    <property type="match status" value="1"/>
</dbReference>
<dbReference type="Gene3D" id="2.30.30.490">
    <property type="match status" value="1"/>
</dbReference>
<dbReference type="PROSITE" id="PS51038">
    <property type="entry name" value="BAH"/>
    <property type="match status" value="1"/>
</dbReference>
<protein>
    <recommendedName>
        <fullName evidence="14">BAH domain-containing protein</fullName>
    </recommendedName>
</protein>
<evidence type="ECO:0008006" key="14">
    <source>
        <dbReference type="Google" id="ProtNLM"/>
    </source>
</evidence>
<feature type="compositionally biased region" description="Gly residues" evidence="6">
    <location>
        <begin position="259"/>
        <end position="269"/>
    </location>
</feature>
<reference evidence="12" key="1">
    <citation type="submission" date="2017-09" db="EMBL/GenBank/DDBJ databases">
        <title>Polyketide synthases of a Diaporthe helianthi virulent isolate.</title>
        <authorList>
            <person name="Baroncelli R."/>
        </authorList>
    </citation>
    <scope>NUCLEOTIDE SEQUENCE [LARGE SCALE GENOMIC DNA]</scope>
    <source>
        <strain evidence="12">7/96</strain>
    </source>
</reference>
<dbReference type="GO" id="GO:0004842">
    <property type="term" value="F:ubiquitin-protein transferase activity"/>
    <property type="evidence" value="ECO:0007669"/>
    <property type="project" value="TreeGrafter"/>
</dbReference>
<dbReference type="PROSITE" id="PS50081">
    <property type="entry name" value="ZF_DAG_PE_2"/>
    <property type="match status" value="1"/>
</dbReference>
<dbReference type="PANTHER" id="PTHR47672:SF1">
    <property type="entry name" value="E3 UBIQUITIN-PROTEIN LIGASE SNT2"/>
    <property type="match status" value="1"/>
</dbReference>
<feature type="compositionally biased region" description="Pro residues" evidence="6">
    <location>
        <begin position="1590"/>
        <end position="1602"/>
    </location>
</feature>
<feature type="compositionally biased region" description="Polar residues" evidence="6">
    <location>
        <begin position="1461"/>
        <end position="1472"/>
    </location>
</feature>
<proteinExistence type="predicted"/>
<dbReference type="SMART" id="SM00249">
    <property type="entry name" value="PHD"/>
    <property type="match status" value="3"/>
</dbReference>
<evidence type="ECO:0000256" key="3">
    <source>
        <dbReference type="ARBA" id="ARBA00022833"/>
    </source>
</evidence>
<dbReference type="Proteomes" id="UP000094444">
    <property type="component" value="Unassembled WGS sequence"/>
</dbReference>
<dbReference type="InterPro" id="IPR034732">
    <property type="entry name" value="EPHD"/>
</dbReference>
<evidence type="ECO:0000256" key="6">
    <source>
        <dbReference type="SAM" id="MobiDB-lite"/>
    </source>
</evidence>
<dbReference type="InParanoid" id="A0A2P5I332"/>
<comment type="caution">
    <text evidence="12">The sequence shown here is derived from an EMBL/GenBank/DDBJ whole genome shotgun (WGS) entry which is preliminary data.</text>
</comment>
<keyword evidence="4" id="KW-0539">Nucleus</keyword>
<sequence>MAPKSQPHPASTESPSLPTAATSSKEGSEAPTSGKQSRNASPSSATVVPPKRSGFETAPGKATSTSQPMTKSSSSSSGSNLPDAKDTSTGPSPYGTRSRGRTGRARPNYAEDKDIDSDLFDAAPERKDDGDAKRSTRQANPSSATAQDNPHPGSSSSSSSSSRKPLPSSDDGKHGGSAAAATTPVTTAASAANKESQQQQQQGQANASATPTPAANPTAASQTSKKRKAGSQGSSAALNQQTAPANASGSSGAAHRKSLGGGAGGGGAGGGSGYAETNMMSFEDCQGRPKNKTLTADDGTVLAINDHVYLICEPPGEPYYIARIMEFLHSKNDATRPVDSVRVNWFYRPKDIGRKAQDTRMLFATMHSDICPLNSLRGKCTVRHKAEIPNAEAYRRSPDSFWWDKMYDRYIQKNYDAIPTSQIINVPERVKKVLDERWKYILVEQGRGKELTSAVKSCKRCSGYCASADSVDCGFCKNTYHMQCVRPPLQKKPARGFGWACGPCNLAQERKLEALNAPHLHHDSASHVSAEDEELLEEEEEEDPVQANTNRTSPDVEHDHPPPTQEQIYQASLWPFRYLGMHCKLEDALDYDDRIYPRASSRLGPRHQATVGNWPGQPVEFVKPLEIKKTGRKDGRHSKEIQALLEKDKREREQRPKWVQDEPFPGYVPRGLDLAEDDPNSTSTCLWKPAEDADGEPVKDADNDLIISEAGIDDYMDRARSMTKELGLPDRSTNLEDIARDLLYWNSYNAEEALRQLTKTDRALFKEPDLTAAEQKKFEEAVAKFGSELQGVRRHVKSVPHKWIVRHYYKWKKTAQGKKIWGNHPQRKGKKEIKRAQAEASKAADEVADDHDDSAFDTVKARDRKKNFMCKFCNTRTSRQWRRAPNVSSAVVIENGGKNKDKGTPFVVALCRRCAELWRRYAIQWEDLDEAAKKLAGSGARSLKKKIDEELYKELQAADERMRATKYSSPEPCAPPPNPAAASATQTTGTQEPPRKKLKSERDPEPTLLETGGIGSAAVTKKKEKEKPVEKPAPPPPPPMPKPKTMPCSICRQLEPLGDQHLSCRECRMTVHRNCYGVIDNRQNGRWTCDMCSNDKNPQISLQYKCVLCPVERTEHDFVEPPKVSHKKKSEKERERERLEKESAQKAADFYRKLQEDLGRPVDPREPLKRTADNNWVHVTCAVFTPEVKFANAKALEPSEGIPSIPRPRYQEVCKVCKQQGGACIPCHNPTCRTTFHVECAYQQGYAVGFDITPVKGSRRDQHNIVSIGGESGTMTAAIWCKDHVPKSVIHRIEDVVDESGLNALQLYVRNFKQADLALSGCARKANLIPAAARPATASTTTPVNRRASTTTLVPATSPFQVNGAPKEDVPYIMQPAGKVCITCGTDVSPKWHSIDESQGLLLVNGHGGSLGEEAQKFVAQRNYQCHKCKKANRRIEPQPVVKQEVSPPPVEALRSPPPTVQATASPQNLMSVRNIAPQPWDRPPRQSSLDAPATQPPPMAATSHGPAFGPPPGPLSGQVPAPIIPAPIAAPMVQPPQQQTQPPPLAQPIAAPSLQSALPPRGPPSHQYPPPHTPPYGEWRRPSSRHGSHPPPPPPPPPPSQPHHINGAHTQIPPSTVPPLAPPNHLRPPPLSGIPPPPPPLQNSHALGHHYGPQPAANGVPPSPRGMGGPPPLTNGGPYLPQHHQPHPVHHQPPPPPHHLTNGGPPPRAAEHPFSHGLHRQRSPFSTPHGSPPVTRDAVMAGRETSMPPRAPENRQPTGASASPSLRNLLH</sequence>
<evidence type="ECO:0000256" key="5">
    <source>
        <dbReference type="PROSITE-ProRule" id="PRU00146"/>
    </source>
</evidence>
<feature type="compositionally biased region" description="Basic and acidic residues" evidence="6">
    <location>
        <begin position="1130"/>
        <end position="1144"/>
    </location>
</feature>
<dbReference type="SUPFAM" id="SSF57903">
    <property type="entry name" value="FYVE/PHD zinc finger"/>
    <property type="match status" value="2"/>
</dbReference>
<dbReference type="Gene3D" id="3.30.40.10">
    <property type="entry name" value="Zinc/RING finger domain, C3HC4 (zinc finger)"/>
    <property type="match status" value="2"/>
</dbReference>
<dbReference type="GO" id="GO:0008270">
    <property type="term" value="F:zinc ion binding"/>
    <property type="evidence" value="ECO:0007669"/>
    <property type="project" value="UniProtKB-KW"/>
</dbReference>
<feature type="compositionally biased region" description="Low complexity" evidence="6">
    <location>
        <begin position="63"/>
        <end position="79"/>
    </location>
</feature>
<gene>
    <name evidence="12" type="ORF">DHEL01_v204679</name>
</gene>
<dbReference type="Pfam" id="PF13832">
    <property type="entry name" value="zf-HC5HC2H_2"/>
    <property type="match status" value="1"/>
</dbReference>
<dbReference type="FunCoup" id="A0A2P5I332">
    <property type="interactions" value="52"/>
</dbReference>
<feature type="compositionally biased region" description="Polar residues" evidence="6">
    <location>
        <begin position="137"/>
        <end position="148"/>
    </location>
</feature>
<feature type="region of interest" description="Disordered" evidence="6">
    <location>
        <begin position="1440"/>
        <end position="1772"/>
    </location>
</feature>
<dbReference type="EMBL" id="MAVT02000319">
    <property type="protein sequence ID" value="POS76922.1"/>
    <property type="molecule type" value="Genomic_DNA"/>
</dbReference>
<evidence type="ECO:0000259" key="7">
    <source>
        <dbReference type="PROSITE" id="PS50016"/>
    </source>
</evidence>
<evidence type="ECO:0000256" key="4">
    <source>
        <dbReference type="ARBA" id="ARBA00023242"/>
    </source>
</evidence>
<dbReference type="CDD" id="cd15497">
    <property type="entry name" value="PHD1_Snt2p_like"/>
    <property type="match status" value="1"/>
</dbReference>
<dbReference type="SMART" id="SM00439">
    <property type="entry name" value="BAH"/>
    <property type="match status" value="1"/>
</dbReference>
<feature type="region of interest" description="Disordered" evidence="6">
    <location>
        <begin position="521"/>
        <end position="564"/>
    </location>
</feature>
<dbReference type="PROSITE" id="PS51805">
    <property type="entry name" value="EPHD"/>
    <property type="match status" value="1"/>
</dbReference>
<evidence type="ECO:0000256" key="1">
    <source>
        <dbReference type="ARBA" id="ARBA00022723"/>
    </source>
</evidence>
<feature type="compositionally biased region" description="Pro residues" evidence="6">
    <location>
        <begin position="1692"/>
        <end position="1709"/>
    </location>
</feature>
<feature type="domain" description="PHD-type" evidence="7">
    <location>
        <begin position="1045"/>
        <end position="1095"/>
    </location>
</feature>
<feature type="compositionally biased region" description="Pro residues" evidence="6">
    <location>
        <begin position="1616"/>
        <end position="1642"/>
    </location>
</feature>
<dbReference type="STRING" id="158607.A0A2P5I332"/>
<dbReference type="OrthoDB" id="336088at2759"/>
<evidence type="ECO:0000256" key="2">
    <source>
        <dbReference type="ARBA" id="ARBA00022771"/>
    </source>
</evidence>
<feature type="domain" description="ELM2" evidence="10">
    <location>
        <begin position="599"/>
        <end position="761"/>
    </location>
</feature>
<evidence type="ECO:0000313" key="12">
    <source>
        <dbReference type="EMBL" id="POS76922.1"/>
    </source>
</evidence>